<dbReference type="EMBL" id="UPXX01000003">
    <property type="protein sequence ID" value="VBB41493.1"/>
    <property type="molecule type" value="Genomic_DNA"/>
</dbReference>
<dbReference type="InterPro" id="IPR019127">
    <property type="entry name" value="Exosortase"/>
</dbReference>
<feature type="transmembrane region" description="Helical" evidence="8">
    <location>
        <begin position="82"/>
        <end position="103"/>
    </location>
</feature>
<evidence type="ECO:0000256" key="5">
    <source>
        <dbReference type="ARBA" id="ARBA00022801"/>
    </source>
</evidence>
<evidence type="ECO:0000256" key="8">
    <source>
        <dbReference type="SAM" id="Phobius"/>
    </source>
</evidence>
<evidence type="ECO:0000256" key="6">
    <source>
        <dbReference type="ARBA" id="ARBA00022989"/>
    </source>
</evidence>
<reference evidence="9" key="1">
    <citation type="submission" date="2018-07" db="EMBL/GenBank/DDBJ databases">
        <authorList>
            <consortium name="Genoscope - CEA"/>
            <person name="William W."/>
        </authorList>
    </citation>
    <scope>NUCLEOTIDE SEQUENCE</scope>
    <source>
        <strain evidence="9">IK1</strain>
    </source>
</reference>
<gene>
    <name evidence="9" type="ORF">TRIP_B110058</name>
</gene>
<evidence type="ECO:0000256" key="4">
    <source>
        <dbReference type="ARBA" id="ARBA00022692"/>
    </source>
</evidence>
<dbReference type="InterPro" id="IPR026441">
    <property type="entry name" value="Exosort_XrtH"/>
</dbReference>
<dbReference type="GO" id="GO:0006508">
    <property type="term" value="P:proteolysis"/>
    <property type="evidence" value="ECO:0007669"/>
    <property type="project" value="UniProtKB-KW"/>
</dbReference>
<dbReference type="NCBIfam" id="TIGR04178">
    <property type="entry name" value="exo_archaeo"/>
    <property type="match status" value="1"/>
</dbReference>
<evidence type="ECO:0000313" key="9">
    <source>
        <dbReference type="EMBL" id="VBB41493.1"/>
    </source>
</evidence>
<keyword evidence="2" id="KW-1003">Cell membrane</keyword>
<evidence type="ECO:0008006" key="10">
    <source>
        <dbReference type="Google" id="ProtNLM"/>
    </source>
</evidence>
<keyword evidence="6 8" id="KW-1133">Transmembrane helix</keyword>
<evidence type="ECO:0000256" key="1">
    <source>
        <dbReference type="ARBA" id="ARBA00004651"/>
    </source>
</evidence>
<comment type="subcellular location">
    <subcellularLocation>
        <location evidence="1">Cell membrane</location>
        <topology evidence="1">Multi-pass membrane protein</topology>
    </subcellularLocation>
</comment>
<dbReference type="Pfam" id="PF09721">
    <property type="entry name" value="Exosortase_EpsH"/>
    <property type="match status" value="1"/>
</dbReference>
<accession>A0A653A0D2</accession>
<organism evidence="9">
    <name type="scientific">Uncultured Desulfatiglans sp</name>
    <dbReference type="NCBI Taxonomy" id="1748965"/>
    <lineage>
        <taxon>Bacteria</taxon>
        <taxon>Pseudomonadati</taxon>
        <taxon>Thermodesulfobacteriota</taxon>
        <taxon>Desulfobacteria</taxon>
        <taxon>Desulfatiglandales</taxon>
        <taxon>Desulfatiglandaceae</taxon>
        <taxon>Desulfatiglans</taxon>
        <taxon>environmental samples</taxon>
    </lineage>
</organism>
<keyword evidence="7 8" id="KW-0472">Membrane</keyword>
<protein>
    <recommendedName>
        <fullName evidence="10">Exosortase H</fullName>
    </recommendedName>
</protein>
<keyword evidence="4 8" id="KW-0812">Transmembrane</keyword>
<feature type="transmembrane region" description="Helical" evidence="8">
    <location>
        <begin position="110"/>
        <end position="133"/>
    </location>
</feature>
<keyword evidence="5" id="KW-0378">Hydrolase</keyword>
<feature type="transmembrane region" description="Helical" evidence="8">
    <location>
        <begin position="14"/>
        <end position="34"/>
    </location>
</feature>
<evidence type="ECO:0000256" key="2">
    <source>
        <dbReference type="ARBA" id="ARBA00022475"/>
    </source>
</evidence>
<keyword evidence="3" id="KW-0645">Protease</keyword>
<dbReference type="GO" id="GO:0005886">
    <property type="term" value="C:plasma membrane"/>
    <property type="evidence" value="ECO:0007669"/>
    <property type="project" value="UniProtKB-SubCell"/>
</dbReference>
<proteinExistence type="predicted"/>
<feature type="transmembrane region" description="Helical" evidence="8">
    <location>
        <begin position="145"/>
        <end position="166"/>
    </location>
</feature>
<name>A0A653A0D2_UNCDX</name>
<evidence type="ECO:0000256" key="3">
    <source>
        <dbReference type="ARBA" id="ARBA00022670"/>
    </source>
</evidence>
<dbReference type="AlphaFoldDB" id="A0A653A0D2"/>
<sequence length="174" mass="19501">MADEKPRGEKDIRIWKFVVTYVLLMGLFLLLIGLEPVKKILDINGVYTEMIIYLTAWILEPFNIVQGISGSVINVKGLTMDVRFGCNGLEAFLIYTVAILAFPTKVKKKIVGIVGGFFVLQILNVLRIAGLGLSGVYLKKYFEYLHIYVAQGIMIAVALVLFLFWLNYATGKSD</sequence>
<dbReference type="GO" id="GO:0008233">
    <property type="term" value="F:peptidase activity"/>
    <property type="evidence" value="ECO:0007669"/>
    <property type="project" value="UniProtKB-KW"/>
</dbReference>
<evidence type="ECO:0000256" key="7">
    <source>
        <dbReference type="ARBA" id="ARBA00023136"/>
    </source>
</evidence>
<dbReference type="InterPro" id="IPR026392">
    <property type="entry name" value="Exo/Archaeosortase_dom"/>
</dbReference>
<dbReference type="NCBIfam" id="TIGR04177">
    <property type="entry name" value="exosort_XrtH"/>
    <property type="match status" value="1"/>
</dbReference>